<evidence type="ECO:0000313" key="10">
    <source>
        <dbReference type="Proteomes" id="UP001569154"/>
    </source>
</evidence>
<keyword evidence="4" id="KW-0997">Cell inner membrane</keyword>
<evidence type="ECO:0000256" key="1">
    <source>
        <dbReference type="ARBA" id="ARBA00004429"/>
    </source>
</evidence>
<keyword evidence="10" id="KW-1185">Reference proteome</keyword>
<evidence type="ECO:0000256" key="8">
    <source>
        <dbReference type="SAM" id="Phobius"/>
    </source>
</evidence>
<comment type="subcellular location">
    <subcellularLocation>
        <location evidence="1">Cell inner membrane</location>
        <topology evidence="1">Multi-pass membrane protein</topology>
    </subcellularLocation>
</comment>
<feature type="transmembrane region" description="Helical" evidence="8">
    <location>
        <begin position="146"/>
        <end position="166"/>
    </location>
</feature>
<keyword evidence="7 8" id="KW-0472">Membrane</keyword>
<keyword evidence="6 8" id="KW-1133">Transmembrane helix</keyword>
<dbReference type="Proteomes" id="UP001569154">
    <property type="component" value="Unassembled WGS sequence"/>
</dbReference>
<evidence type="ECO:0000256" key="4">
    <source>
        <dbReference type="ARBA" id="ARBA00022519"/>
    </source>
</evidence>
<evidence type="ECO:0000256" key="5">
    <source>
        <dbReference type="ARBA" id="ARBA00022692"/>
    </source>
</evidence>
<dbReference type="InterPro" id="IPR005219">
    <property type="entry name" value="PqiA-like_proteobact"/>
</dbReference>
<comment type="caution">
    <text evidence="9">The sequence shown here is derived from an EMBL/GenBank/DDBJ whole genome shotgun (WGS) entry which is preliminary data.</text>
</comment>
<name>A0ABV4KZM8_9GAMM</name>
<dbReference type="RefSeq" id="WP_133149608.1">
    <property type="nucleotide sequence ID" value="NZ_JAJGZH010000032.1"/>
</dbReference>
<keyword evidence="5 8" id="KW-0812">Transmembrane</keyword>
<feature type="transmembrane region" description="Helical" evidence="8">
    <location>
        <begin position="380"/>
        <end position="400"/>
    </location>
</feature>
<protein>
    <submittedName>
        <fullName evidence="9">PqiA/YebS family transporter subunit</fullName>
    </submittedName>
</protein>
<feature type="transmembrane region" description="Helical" evidence="8">
    <location>
        <begin position="55"/>
        <end position="77"/>
    </location>
</feature>
<feature type="transmembrane region" description="Helical" evidence="8">
    <location>
        <begin position="260"/>
        <end position="284"/>
    </location>
</feature>
<feature type="transmembrane region" description="Helical" evidence="8">
    <location>
        <begin position="304"/>
        <end position="333"/>
    </location>
</feature>
<feature type="transmembrane region" description="Helical" evidence="8">
    <location>
        <begin position="103"/>
        <end position="125"/>
    </location>
</feature>
<dbReference type="PANTHER" id="PTHR30462">
    <property type="entry name" value="INTERMEMBRANE TRANSPORT PROTEIN PQIB-RELATED"/>
    <property type="match status" value="1"/>
</dbReference>
<feature type="transmembrane region" description="Helical" evidence="8">
    <location>
        <begin position="354"/>
        <end position="374"/>
    </location>
</feature>
<accession>A0ABV4KZM8</accession>
<evidence type="ECO:0000256" key="2">
    <source>
        <dbReference type="ARBA" id="ARBA00007555"/>
    </source>
</evidence>
<keyword evidence="3" id="KW-1003">Cell membrane</keyword>
<evidence type="ECO:0000313" key="9">
    <source>
        <dbReference type="EMBL" id="MEZ8080928.1"/>
    </source>
</evidence>
<dbReference type="NCBIfam" id="TIGR00155">
    <property type="entry name" value="pqiA_fam"/>
    <property type="match status" value="1"/>
</dbReference>
<sequence>MLNLLDKCWKYRLQVVCHLCDHVSNVPELNENQVAVCRVCGGHVVEGAKHDDEKVIAFATTASILLLCSLLFELISFSRQGLVQSMGLMDVSLVMVKHQYEPLGALMAATITMLPASLLLFAFFLHTPLRKLLPTSLQIFMTKAIFFCKDWSMPEIFLVAVLVSLVKITSLADIGMGLSFWAYIGFVVFFLLTMLNIHRQNLWDSISHHSKYPQYPTRGRAIDSDVGGCHTCDLITKESECPRCHSAVHTRNPQSVQKTLAWLATAFMLYIPANIAPILITVFLNSPEPSTIIGGVAVLIEHGSYPIAIVIFVASVMLPLAKMAAFALFCWVVTKQKNICRLSFTQIYMIAEFLGKWSMIDVYVVAVLAALVQLSGMMEIVPGVGAVYFSLMVIASMIAAHSFDPKLLWDLEQKYADKE</sequence>
<dbReference type="InterPro" id="IPR051800">
    <property type="entry name" value="PqiA-PqiB_transport"/>
</dbReference>
<dbReference type="Pfam" id="PF04403">
    <property type="entry name" value="PqiA"/>
    <property type="match status" value="2"/>
</dbReference>
<evidence type="ECO:0000256" key="6">
    <source>
        <dbReference type="ARBA" id="ARBA00022989"/>
    </source>
</evidence>
<organism evidence="9 10">
    <name type="scientific">Enterovibrio norvegicus</name>
    <dbReference type="NCBI Taxonomy" id="188144"/>
    <lineage>
        <taxon>Bacteria</taxon>
        <taxon>Pseudomonadati</taxon>
        <taxon>Pseudomonadota</taxon>
        <taxon>Gammaproteobacteria</taxon>
        <taxon>Vibrionales</taxon>
        <taxon>Vibrionaceae</taxon>
        <taxon>Enterovibrio</taxon>
    </lineage>
</organism>
<dbReference type="PANTHER" id="PTHR30462:SF3">
    <property type="entry name" value="INTERMEMBRANE TRANSPORT PROTEIN PQIA"/>
    <property type="match status" value="1"/>
</dbReference>
<gene>
    <name evidence="9" type="ORF">ACED35_07360</name>
</gene>
<dbReference type="EMBL" id="JBGONM010000014">
    <property type="protein sequence ID" value="MEZ8080928.1"/>
    <property type="molecule type" value="Genomic_DNA"/>
</dbReference>
<reference evidence="9 10" key="1">
    <citation type="submission" date="2024-06" db="EMBL/GenBank/DDBJ databases">
        <authorList>
            <person name="Steensen K."/>
            <person name="Seneca J."/>
            <person name="Bartlau N."/>
            <person name="Yu A.X."/>
            <person name="Polz M.F."/>
        </authorList>
    </citation>
    <scope>NUCLEOTIDE SEQUENCE [LARGE SCALE GENOMIC DNA]</scope>
    <source>
        <strain evidence="9 10">1F260</strain>
    </source>
</reference>
<comment type="similarity">
    <text evidence="2">Belongs to the PqiA family.</text>
</comment>
<evidence type="ECO:0000256" key="3">
    <source>
        <dbReference type="ARBA" id="ARBA00022475"/>
    </source>
</evidence>
<evidence type="ECO:0000256" key="7">
    <source>
        <dbReference type="ARBA" id="ARBA00023136"/>
    </source>
</evidence>
<dbReference type="InterPro" id="IPR007498">
    <property type="entry name" value="PqiA-like"/>
</dbReference>
<proteinExistence type="inferred from homology"/>
<feature type="transmembrane region" description="Helical" evidence="8">
    <location>
        <begin position="178"/>
        <end position="197"/>
    </location>
</feature>